<name>A0A6C0IF20_9ZZZZ</name>
<dbReference type="PANTHER" id="PTHR12406">
    <property type="entry name" value="CALCIUM-INDEPENDENT PHOSPHOLIPASE A2 IPLA2 -RELATED"/>
    <property type="match status" value="1"/>
</dbReference>
<dbReference type="Gene3D" id="3.40.1090.10">
    <property type="entry name" value="Cytosolic phospholipase A2 catalytic domain"/>
    <property type="match status" value="1"/>
</dbReference>
<dbReference type="InterPro" id="IPR016035">
    <property type="entry name" value="Acyl_Trfase/lysoPLipase"/>
</dbReference>
<evidence type="ECO:0000259" key="2">
    <source>
        <dbReference type="PROSITE" id="PS51635"/>
    </source>
</evidence>
<proteinExistence type="predicted"/>
<dbReference type="GO" id="GO:0004806">
    <property type="term" value="F:triacylglycerol lipase activity"/>
    <property type="evidence" value="ECO:0007669"/>
    <property type="project" value="TreeGrafter"/>
</dbReference>
<dbReference type="EMBL" id="MN740162">
    <property type="protein sequence ID" value="QHT91065.1"/>
    <property type="molecule type" value="Genomic_DNA"/>
</dbReference>
<accession>A0A6C0IF20</accession>
<organism evidence="3">
    <name type="scientific">viral metagenome</name>
    <dbReference type="NCBI Taxonomy" id="1070528"/>
    <lineage>
        <taxon>unclassified sequences</taxon>
        <taxon>metagenomes</taxon>
        <taxon>organismal metagenomes</taxon>
    </lineage>
</organism>
<protein>
    <recommendedName>
        <fullName evidence="2">PNPLA domain-containing protein</fullName>
    </recommendedName>
</protein>
<dbReference type="PROSITE" id="PS51635">
    <property type="entry name" value="PNPLA"/>
    <property type="match status" value="1"/>
</dbReference>
<dbReference type="AlphaFoldDB" id="A0A6C0IF20"/>
<dbReference type="PANTHER" id="PTHR12406:SF7">
    <property type="entry name" value="PATATIN-LIKE PHOSPHOLIPASE DOMAIN-CONTAINING PROTEIN 4"/>
    <property type="match status" value="1"/>
</dbReference>
<dbReference type="InterPro" id="IPR033562">
    <property type="entry name" value="PLPL"/>
</dbReference>
<dbReference type="GO" id="GO:0019433">
    <property type="term" value="P:triglyceride catabolic process"/>
    <property type="evidence" value="ECO:0007669"/>
    <property type="project" value="TreeGrafter"/>
</dbReference>
<feature type="domain" description="PNPLA" evidence="2">
    <location>
        <begin position="28"/>
        <end position="184"/>
    </location>
</feature>
<dbReference type="Pfam" id="PF01734">
    <property type="entry name" value="Patatin"/>
    <property type="match status" value="1"/>
</dbReference>
<dbReference type="GO" id="GO:0005811">
    <property type="term" value="C:lipid droplet"/>
    <property type="evidence" value="ECO:0007669"/>
    <property type="project" value="TreeGrafter"/>
</dbReference>
<keyword evidence="1" id="KW-0443">Lipid metabolism</keyword>
<sequence>MVKEYANKLIENLPNNIKNAETPLIIDLVLDGGIFNGSYLLGALYFLKEMEKNNYIKVDRISGCSIGSIAAFTYFIDGLDIMPNFYKIVHSEFKKTYNLQIIKELKTYLLSVIPNDICSKINNKLFICYNNIKKNKKIVKSVYKNVDDIINTIIRSCYLPYLIDGNLLYENKAIDGLNPFVFPIECDKKILYLDLYGYDKIANLLNVKNENTNYHRILSGLLDIHCFFIKQTDTQMCSYVNNWSYYNISFNYFKLLLEKIFIILVKLFITINNNISNDWRDGIIIKLLSKITQDIFIIILETYCI</sequence>
<dbReference type="GO" id="GO:0005737">
    <property type="term" value="C:cytoplasm"/>
    <property type="evidence" value="ECO:0007669"/>
    <property type="project" value="TreeGrafter"/>
</dbReference>
<dbReference type="SUPFAM" id="SSF52151">
    <property type="entry name" value="FabD/lysophospholipase-like"/>
    <property type="match status" value="1"/>
</dbReference>
<evidence type="ECO:0000256" key="1">
    <source>
        <dbReference type="ARBA" id="ARBA00023098"/>
    </source>
</evidence>
<reference evidence="3" key="1">
    <citation type="journal article" date="2020" name="Nature">
        <title>Giant virus diversity and host interactions through global metagenomics.</title>
        <authorList>
            <person name="Schulz F."/>
            <person name="Roux S."/>
            <person name="Paez-Espino D."/>
            <person name="Jungbluth S."/>
            <person name="Walsh D.A."/>
            <person name="Denef V.J."/>
            <person name="McMahon K.D."/>
            <person name="Konstantinidis K.T."/>
            <person name="Eloe-Fadrosh E.A."/>
            <person name="Kyrpides N.C."/>
            <person name="Woyke T."/>
        </authorList>
    </citation>
    <scope>NUCLEOTIDE SEQUENCE</scope>
    <source>
        <strain evidence="3">GVMAG-M-3300023184-72</strain>
    </source>
</reference>
<dbReference type="GO" id="GO:0055088">
    <property type="term" value="P:lipid homeostasis"/>
    <property type="evidence" value="ECO:0007669"/>
    <property type="project" value="TreeGrafter"/>
</dbReference>
<dbReference type="GO" id="GO:0016020">
    <property type="term" value="C:membrane"/>
    <property type="evidence" value="ECO:0007669"/>
    <property type="project" value="TreeGrafter"/>
</dbReference>
<evidence type="ECO:0000313" key="3">
    <source>
        <dbReference type="EMBL" id="QHT91065.1"/>
    </source>
</evidence>
<dbReference type="InterPro" id="IPR002641">
    <property type="entry name" value="PNPLA_dom"/>
</dbReference>